<dbReference type="EMBL" id="JARPUR010000001">
    <property type="protein sequence ID" value="KAK4885605.1"/>
    <property type="molecule type" value="Genomic_DNA"/>
</dbReference>
<protein>
    <submittedName>
        <fullName evidence="1">Uncharacterized protein</fullName>
    </submittedName>
</protein>
<dbReference type="PANTHER" id="PTHR35385:SF2">
    <property type="entry name" value="PROTEIN B, PUTATIVE-RELATED"/>
    <property type="match status" value="1"/>
</dbReference>
<evidence type="ECO:0000313" key="1">
    <source>
        <dbReference type="EMBL" id="KAK4885605.1"/>
    </source>
</evidence>
<dbReference type="AlphaFoldDB" id="A0AAN7QAQ2"/>
<comment type="caution">
    <text evidence="1">The sequence shown here is derived from an EMBL/GenBank/DDBJ whole genome shotgun (WGS) entry which is preliminary data.</text>
</comment>
<reference evidence="2" key="1">
    <citation type="submission" date="2023-01" db="EMBL/GenBank/DDBJ databases">
        <title>Key to firefly adult light organ development and bioluminescence: homeobox transcription factors regulate luciferase expression and transportation to peroxisome.</title>
        <authorList>
            <person name="Fu X."/>
        </authorList>
    </citation>
    <scope>NUCLEOTIDE SEQUENCE [LARGE SCALE GENOMIC DNA]</scope>
</reference>
<sequence length="226" mass="25872">MGFRWRKTMDDGTLAQKYKRYYFDQELDRLFNGSGEFFGNEIEDCVDTDRDSDNNVSDPDFVPDLENVDDIEKQSLKSAAHFTLMEAGPSKTKSEGMSPSKAKHFYKSTLLATTSGDKICETLANAQVNPMERSIYHLYEQWRKENYKEKTSKSVFEELVEKKAHFEVNGIKMFLSEEPFCCVVITPLMLRGHSMHVSSEIVFVDSSQSCDQMENYSDNARAILSG</sequence>
<organism evidence="1 2">
    <name type="scientific">Aquatica leii</name>
    <dbReference type="NCBI Taxonomy" id="1421715"/>
    <lineage>
        <taxon>Eukaryota</taxon>
        <taxon>Metazoa</taxon>
        <taxon>Ecdysozoa</taxon>
        <taxon>Arthropoda</taxon>
        <taxon>Hexapoda</taxon>
        <taxon>Insecta</taxon>
        <taxon>Pterygota</taxon>
        <taxon>Neoptera</taxon>
        <taxon>Endopterygota</taxon>
        <taxon>Coleoptera</taxon>
        <taxon>Polyphaga</taxon>
        <taxon>Elateriformia</taxon>
        <taxon>Elateroidea</taxon>
        <taxon>Lampyridae</taxon>
        <taxon>Luciolinae</taxon>
        <taxon>Aquatica</taxon>
    </lineage>
</organism>
<name>A0AAN7QAQ2_9COLE</name>
<proteinExistence type="predicted"/>
<gene>
    <name evidence="1" type="ORF">RN001_001876</name>
</gene>
<accession>A0AAN7QAQ2</accession>
<dbReference type="PANTHER" id="PTHR35385">
    <property type="entry name" value="PROTEIN B, PUTATIVE-RELATED-RELATED"/>
    <property type="match status" value="1"/>
</dbReference>
<dbReference type="Proteomes" id="UP001353858">
    <property type="component" value="Unassembled WGS sequence"/>
</dbReference>
<keyword evidence="2" id="KW-1185">Reference proteome</keyword>
<evidence type="ECO:0000313" key="2">
    <source>
        <dbReference type="Proteomes" id="UP001353858"/>
    </source>
</evidence>